<keyword evidence="3" id="KW-1185">Reference proteome</keyword>
<dbReference type="EMBL" id="VAUA01000003">
    <property type="protein sequence ID" value="TLP67093.1"/>
    <property type="molecule type" value="Genomic_DNA"/>
</dbReference>
<proteinExistence type="predicted"/>
<accession>A0A6A4RG04</accession>
<evidence type="ECO:0000313" key="1">
    <source>
        <dbReference type="EMBL" id="KAE9627939.1"/>
    </source>
</evidence>
<dbReference type="GO" id="GO:0019068">
    <property type="term" value="P:virion assembly"/>
    <property type="evidence" value="ECO:0007669"/>
    <property type="project" value="InterPro"/>
</dbReference>
<dbReference type="InterPro" id="IPR008018">
    <property type="entry name" value="Phage_tail_attach_FII"/>
</dbReference>
<accession>A0A5R8ZMJ3</accession>
<evidence type="ECO:0000313" key="4">
    <source>
        <dbReference type="Proteomes" id="UP000441586"/>
    </source>
</evidence>
<dbReference type="Proteomes" id="UP000441586">
    <property type="component" value="Unassembled WGS sequence"/>
</dbReference>
<dbReference type="RefSeq" id="WP_138162308.1">
    <property type="nucleotide sequence ID" value="NZ_VAUA01000003.1"/>
</dbReference>
<dbReference type="Proteomes" id="UP000305041">
    <property type="component" value="Unassembled WGS sequence"/>
</dbReference>
<gene>
    <name evidence="2" type="ORF">FEE96_07025</name>
    <name evidence="1" type="ORF">GP644_17755</name>
</gene>
<dbReference type="InterPro" id="IPR053734">
    <property type="entry name" value="Phage_Head-Tail_Connect_sf"/>
</dbReference>
<protein>
    <submittedName>
        <fullName evidence="1">Uncharacterized protein</fullName>
    </submittedName>
</protein>
<sequence>MPAPSWENPDAFLQLDDFAIAVTVTPQGGVSRVVRGIFDEPYLNAQLGEYDADVVEPRLTCKAADVADLAAKDAVQIDGVPYYLLTGPQADGTGFAVLRLAKG</sequence>
<comment type="caution">
    <text evidence="1">The sequence shown here is derived from an EMBL/GenBank/DDBJ whole genome shotgun (WGS) entry which is preliminary data.</text>
</comment>
<reference evidence="1 4" key="2">
    <citation type="submission" date="2019-12" db="EMBL/GenBank/DDBJ databases">
        <authorList>
            <person name="Zhang Y.-J."/>
        </authorList>
    </citation>
    <scope>NUCLEOTIDE SEQUENCE [LARGE SCALE GENOMIC DNA]</scope>
    <source>
        <strain evidence="1 4">H18S-6</strain>
    </source>
</reference>
<reference evidence="2 3" key="1">
    <citation type="submission" date="2019-05" db="EMBL/GenBank/DDBJ databases">
        <title>Draft genome sequence of Pelagicola sp. DSW4-44.</title>
        <authorList>
            <person name="Oh J."/>
        </authorList>
    </citation>
    <scope>NUCLEOTIDE SEQUENCE [LARGE SCALE GENOMIC DNA]</scope>
    <source>
        <strain evidence="2 3">DSW4-44</strain>
    </source>
</reference>
<dbReference type="Pfam" id="PF05354">
    <property type="entry name" value="Phage_attach"/>
    <property type="match status" value="1"/>
</dbReference>
<dbReference type="OrthoDB" id="6691341at2"/>
<evidence type="ECO:0000313" key="3">
    <source>
        <dbReference type="Proteomes" id="UP000305041"/>
    </source>
</evidence>
<dbReference type="EMBL" id="WSFO01000011">
    <property type="protein sequence ID" value="KAE9627939.1"/>
    <property type="molecule type" value="Genomic_DNA"/>
</dbReference>
<dbReference type="AlphaFoldDB" id="A0A5R8ZMJ3"/>
<name>A0A5R8ZMJ3_9RHOB</name>
<dbReference type="Gene3D" id="2.40.10.180">
    <property type="entry name" value="Phage tail proteins"/>
    <property type="match status" value="1"/>
</dbReference>
<evidence type="ECO:0000313" key="2">
    <source>
        <dbReference type="EMBL" id="TLP67093.1"/>
    </source>
</evidence>
<organism evidence="1 4">
    <name type="scientific">Parasedimentitalea maritima</name>
    <dbReference type="NCBI Taxonomy" id="2578117"/>
    <lineage>
        <taxon>Bacteria</taxon>
        <taxon>Pseudomonadati</taxon>
        <taxon>Pseudomonadota</taxon>
        <taxon>Alphaproteobacteria</taxon>
        <taxon>Rhodobacterales</taxon>
        <taxon>Paracoccaceae</taxon>
        <taxon>Parasedimentitalea</taxon>
    </lineage>
</organism>